<evidence type="ECO:0000256" key="8">
    <source>
        <dbReference type="PIRSR" id="PIRSR615500-1"/>
    </source>
</evidence>
<dbReference type="PANTHER" id="PTHR43806">
    <property type="entry name" value="PEPTIDASE S8"/>
    <property type="match status" value="1"/>
</dbReference>
<dbReference type="InterPro" id="IPR046450">
    <property type="entry name" value="PA_dom_sf"/>
</dbReference>
<dbReference type="SUPFAM" id="SSF52743">
    <property type="entry name" value="Subtilisin-like"/>
    <property type="match status" value="1"/>
</dbReference>
<accession>A0A8H3E3X2</accession>
<dbReference type="InterPro" id="IPR000209">
    <property type="entry name" value="Peptidase_S8/S53_dom"/>
</dbReference>
<sequence>MHFPKKEDILTILAICFGIQMTKATEAYSLTCYNYYFFSWMIVTGIARHTVEWDSLARENIQWDALVVTVMKGFSQDQADTSPLAATKSAITGVFGNKNKANPSVLTPFVGSAYLCSTLEEALIMTREQIRKSLAEIIIQSAVGKAMHEVSDISAQKAGNKAARDYAAKAASDAAMQAVIETMWQDLVSSEDGGSLWESRCKLATWCVEAASTAAADAMGNSQRPTIAPGDATGQTQPTTQTPAHTPALAQVVEPTPLAPVADGAPAPAPPARWETAWEGTWETTWEGAWRWCWVKGANPRGETKTAISNRAKVAWAKAWDDALKANKQYVPLLSKGLVEYVTHHLPEAHPGVLKYGTDTSMATKIVKGLTSTTLEGSTNAKLQEWVKDRITSHCQHVFRMTAGAQKPSRQEFEETMREFPHPTAAIDPKSVKNQSTAQVVPNSYIIGLSPNNHVKRGFSSAHEELYHDLRRNGADWDVIRGFSDPLLTGAAVKLNNPSDLVKLAQANGVESITPNYLHPPPKPVSQQSMKDNDGVAPVDVFSTHIMTGVHKLHAEGYLGKGITIGIIDTGVDYTHPALGGKFGPGNKIIGGYDFVDDAFTGLDGSPPAAADNDPLDQCNGHGTHVAGIIGADPNNLWNISGVAYKSDINAYRVFGCDGSVPDDILIASLLRACNDGNDVITLSLGGPDGWTESASGVISSKIAKKVKVVTIAAGNDGAYGAWYAAGPGTGLDVISVGSVDNTVSQLQNALVSNGRKIPYQALQPLLIPAGLSIYATSNDPTIPNDACDPLPNNTPDLSGKLVVIRRGTCTFVTKFDNAAAYGAKYFLVYDNQDQALGSISAGKYAAALISQAGGLFLVQEAIQGEYTISFPDDPSSAPVPGGGLMSSFSSYGPTHDMYLKPAFSAPGGSILSTFPVPLGSYAIMILSGTSMATPFAAGSAALLLETRGKGKATAMAARAIFQNTAIPVKQTVSNTSLIETAAHQGAGLLNVYDAVKNSGSLTPAELLLNDTAYFKGEHKGEHVLMLSNGGKKAVTYTLTHDPAGTANTISGIEAIPGPVPLVEVYIVDTLILLSA</sequence>
<protein>
    <recommendedName>
        <fullName evidence="16">Minor extracellular protease vpr</fullName>
    </recommendedName>
</protein>
<keyword evidence="6 9" id="KW-0378">Hydrolase</keyword>
<proteinExistence type="inferred from homology"/>
<keyword evidence="2" id="KW-0134">Cell wall</keyword>
<keyword evidence="4 9" id="KW-0645">Protease</keyword>
<name>A0A8H3E3X2_9AGAM</name>
<dbReference type="InterPro" id="IPR023828">
    <property type="entry name" value="Peptidase_S8_Ser-AS"/>
</dbReference>
<dbReference type="EMBL" id="CAJNJQ010002095">
    <property type="protein sequence ID" value="CAE7161303.1"/>
    <property type="molecule type" value="Genomic_DNA"/>
</dbReference>
<dbReference type="PRINTS" id="PR00723">
    <property type="entry name" value="SUBTILISIN"/>
</dbReference>
<feature type="active site" description="Charge relay system" evidence="8 9">
    <location>
        <position position="931"/>
    </location>
</feature>
<dbReference type="InterPro" id="IPR023827">
    <property type="entry name" value="Peptidase_S8_Asp-AS"/>
</dbReference>
<evidence type="ECO:0000313" key="14">
    <source>
        <dbReference type="EMBL" id="CAE7161303.1"/>
    </source>
</evidence>
<dbReference type="CDD" id="cd07489">
    <property type="entry name" value="Peptidases_S8_5"/>
    <property type="match status" value="1"/>
</dbReference>
<feature type="region of interest" description="Disordered" evidence="11">
    <location>
        <begin position="218"/>
        <end position="243"/>
    </location>
</feature>
<dbReference type="GO" id="GO:0006508">
    <property type="term" value="P:proteolysis"/>
    <property type="evidence" value="ECO:0007669"/>
    <property type="project" value="UniProtKB-KW"/>
</dbReference>
<dbReference type="Gene3D" id="3.40.50.200">
    <property type="entry name" value="Peptidase S8/S53 domain"/>
    <property type="match status" value="2"/>
</dbReference>
<dbReference type="SUPFAM" id="SSF52025">
    <property type="entry name" value="PA domain"/>
    <property type="match status" value="1"/>
</dbReference>
<reference evidence="14" key="1">
    <citation type="submission" date="2021-01" db="EMBL/GenBank/DDBJ databases">
        <authorList>
            <person name="Kaushik A."/>
        </authorList>
    </citation>
    <scope>NUCLEOTIDE SEQUENCE</scope>
    <source>
        <strain evidence="14">AG5</strain>
    </source>
</reference>
<feature type="domain" description="Peptidase S8/S53" evidence="12">
    <location>
        <begin position="560"/>
        <end position="974"/>
    </location>
</feature>
<organism evidence="14 15">
    <name type="scientific">Rhizoctonia solani</name>
    <dbReference type="NCBI Taxonomy" id="456999"/>
    <lineage>
        <taxon>Eukaryota</taxon>
        <taxon>Fungi</taxon>
        <taxon>Dikarya</taxon>
        <taxon>Basidiomycota</taxon>
        <taxon>Agaricomycotina</taxon>
        <taxon>Agaricomycetes</taxon>
        <taxon>Cantharellales</taxon>
        <taxon>Ceratobasidiaceae</taxon>
        <taxon>Rhizoctonia</taxon>
    </lineage>
</organism>
<keyword evidence="3" id="KW-0964">Secreted</keyword>
<comment type="caution">
    <text evidence="14">The sequence shown here is derived from an EMBL/GenBank/DDBJ whole genome shotgun (WGS) entry which is preliminary data.</text>
</comment>
<evidence type="ECO:0000256" key="4">
    <source>
        <dbReference type="ARBA" id="ARBA00022670"/>
    </source>
</evidence>
<evidence type="ECO:0000259" key="12">
    <source>
        <dbReference type="Pfam" id="PF00082"/>
    </source>
</evidence>
<dbReference type="InterPro" id="IPR015500">
    <property type="entry name" value="Peptidase_S8_subtilisin-rel"/>
</dbReference>
<evidence type="ECO:0000256" key="3">
    <source>
        <dbReference type="ARBA" id="ARBA00022525"/>
    </source>
</evidence>
<dbReference type="InterPro" id="IPR034187">
    <property type="entry name" value="Peptidases_S8_5"/>
</dbReference>
<dbReference type="PANTHER" id="PTHR43806:SF66">
    <property type="entry name" value="SERIN ENDOPEPTIDASE"/>
    <property type="match status" value="1"/>
</dbReference>
<feature type="active site" description="Charge relay system" evidence="8 9">
    <location>
        <position position="622"/>
    </location>
</feature>
<dbReference type="GO" id="GO:0004252">
    <property type="term" value="F:serine-type endopeptidase activity"/>
    <property type="evidence" value="ECO:0007669"/>
    <property type="project" value="UniProtKB-UniRule"/>
</dbReference>
<evidence type="ECO:0000256" key="2">
    <source>
        <dbReference type="ARBA" id="ARBA00022512"/>
    </source>
</evidence>
<evidence type="ECO:0000256" key="9">
    <source>
        <dbReference type="PROSITE-ProRule" id="PRU01240"/>
    </source>
</evidence>
<dbReference type="InterPro" id="IPR022398">
    <property type="entry name" value="Peptidase_S8_His-AS"/>
</dbReference>
<dbReference type="InterPro" id="IPR036852">
    <property type="entry name" value="Peptidase_S8/S53_dom_sf"/>
</dbReference>
<dbReference type="Gene3D" id="3.50.30.30">
    <property type="match status" value="1"/>
</dbReference>
<keyword evidence="5" id="KW-0732">Signal</keyword>
<feature type="active site" description="Charge relay system" evidence="8 9">
    <location>
        <position position="569"/>
    </location>
</feature>
<evidence type="ECO:0000256" key="10">
    <source>
        <dbReference type="RuleBase" id="RU003355"/>
    </source>
</evidence>
<dbReference type="GO" id="GO:0005615">
    <property type="term" value="C:extracellular space"/>
    <property type="evidence" value="ECO:0007669"/>
    <property type="project" value="TreeGrafter"/>
</dbReference>
<evidence type="ECO:0000256" key="5">
    <source>
        <dbReference type="ARBA" id="ARBA00022729"/>
    </source>
</evidence>
<feature type="domain" description="PA" evidence="13">
    <location>
        <begin position="784"/>
        <end position="846"/>
    </location>
</feature>
<dbReference type="Pfam" id="PF02225">
    <property type="entry name" value="PA"/>
    <property type="match status" value="1"/>
</dbReference>
<keyword evidence="7 9" id="KW-0720">Serine protease</keyword>
<comment type="similarity">
    <text evidence="1 9 10">Belongs to the peptidase S8 family.</text>
</comment>
<gene>
    <name evidence="14" type="ORF">RDB_LOCUS99846</name>
</gene>
<dbReference type="PROSITE" id="PS00136">
    <property type="entry name" value="SUBTILASE_ASP"/>
    <property type="match status" value="1"/>
</dbReference>
<dbReference type="AlphaFoldDB" id="A0A8H3E3X2"/>
<dbReference type="InterPro" id="IPR050131">
    <property type="entry name" value="Peptidase_S8_subtilisin-like"/>
</dbReference>
<evidence type="ECO:0008006" key="16">
    <source>
        <dbReference type="Google" id="ProtNLM"/>
    </source>
</evidence>
<feature type="compositionally biased region" description="Low complexity" evidence="11">
    <location>
        <begin position="229"/>
        <end position="243"/>
    </location>
</feature>
<evidence type="ECO:0000313" key="15">
    <source>
        <dbReference type="Proteomes" id="UP000663827"/>
    </source>
</evidence>
<evidence type="ECO:0000256" key="1">
    <source>
        <dbReference type="ARBA" id="ARBA00011073"/>
    </source>
</evidence>
<dbReference type="PROSITE" id="PS00138">
    <property type="entry name" value="SUBTILASE_SER"/>
    <property type="match status" value="1"/>
</dbReference>
<evidence type="ECO:0000256" key="6">
    <source>
        <dbReference type="ARBA" id="ARBA00022801"/>
    </source>
</evidence>
<dbReference type="InterPro" id="IPR003137">
    <property type="entry name" value="PA_domain"/>
</dbReference>
<dbReference type="Proteomes" id="UP000663827">
    <property type="component" value="Unassembled WGS sequence"/>
</dbReference>
<evidence type="ECO:0000256" key="7">
    <source>
        <dbReference type="ARBA" id="ARBA00022825"/>
    </source>
</evidence>
<dbReference type="PROSITE" id="PS00137">
    <property type="entry name" value="SUBTILASE_HIS"/>
    <property type="match status" value="1"/>
</dbReference>
<evidence type="ECO:0000259" key="13">
    <source>
        <dbReference type="Pfam" id="PF02225"/>
    </source>
</evidence>
<evidence type="ECO:0000256" key="11">
    <source>
        <dbReference type="SAM" id="MobiDB-lite"/>
    </source>
</evidence>
<dbReference type="Pfam" id="PF00082">
    <property type="entry name" value="Peptidase_S8"/>
    <property type="match status" value="1"/>
</dbReference>
<dbReference type="PROSITE" id="PS51892">
    <property type="entry name" value="SUBTILASE"/>
    <property type="match status" value="1"/>
</dbReference>